<evidence type="ECO:0000256" key="1">
    <source>
        <dbReference type="SAM" id="Coils"/>
    </source>
</evidence>
<protein>
    <recommendedName>
        <fullName evidence="5">HDA1 complex subunit</fullName>
    </recommendedName>
</protein>
<gene>
    <name evidence="3" type="ORF">BDY21DRAFT_349917</name>
</gene>
<dbReference type="Proteomes" id="UP000799766">
    <property type="component" value="Unassembled WGS sequence"/>
</dbReference>
<evidence type="ECO:0000256" key="2">
    <source>
        <dbReference type="SAM" id="MobiDB-lite"/>
    </source>
</evidence>
<sequence>MWSGAREHYRDVMRFNRELLEHATQDEWLQHPSAHDEAEALLNRLFDVATHIDLDNPEITDPRNMPVDPIKQSKWNYDQCSKFTFLTHFICDLGETDAHIILVSMPGQAMDILETHIKAYGVRFRRTDRQPEAEEFPEGRLNLRFTLVPSSGEGSAAELAKCDAVIAMDRSYARKPNINLARDNEDYFAPLIYLVIYNSIEHVNMCLHPPQGPDRTRVLSHCSVLLREEVGYLPCDFPDEIDLITSDIASFILARSTLPEDWPMPSLGPLRMLEQFMPSLSQSSFPGTLSSQPPPLSAVVAGQKHSRDSSEIEPVKKPRTAAPPDPTAADADQSVTHITDSIAGGSQPYDYAKLYRYAKSRLDERTQALEDLQTRFERQSARLADEIKAHKDTQDTNAALTKRVDNLTATVANLKAERTDLENRLREAMAAMADSSVPEIAQMQRLTNQLTEAQEAQRNAEKKLRSQEEDFNFLRSEYQNASHAASERAGEIKELEEKLATLEKQASGEMARARGTTVGVNRQQDLQEIQRLLQTIKFREELLVRKEEEIRALKGRQALGTRSVSVPRSPRVPANGGSRSGSPMPGSLGGRLSALRGSRGE</sequence>
<name>A0A6A6NVW6_9PEZI</name>
<evidence type="ECO:0008006" key="5">
    <source>
        <dbReference type="Google" id="ProtNLM"/>
    </source>
</evidence>
<dbReference type="InterPro" id="IPR021006">
    <property type="entry name" value="Hda2/3"/>
</dbReference>
<dbReference type="Gene3D" id="1.10.287.1490">
    <property type="match status" value="1"/>
</dbReference>
<dbReference type="EMBL" id="MU001686">
    <property type="protein sequence ID" value="KAF2455644.1"/>
    <property type="molecule type" value="Genomic_DNA"/>
</dbReference>
<keyword evidence="1" id="KW-0175">Coiled coil</keyword>
<dbReference type="GO" id="GO:0070823">
    <property type="term" value="C:HDA1 complex"/>
    <property type="evidence" value="ECO:0007669"/>
    <property type="project" value="InterPro"/>
</dbReference>
<evidence type="ECO:0000313" key="4">
    <source>
        <dbReference type="Proteomes" id="UP000799766"/>
    </source>
</evidence>
<feature type="compositionally biased region" description="Low complexity" evidence="2">
    <location>
        <begin position="562"/>
        <end position="601"/>
    </location>
</feature>
<dbReference type="OrthoDB" id="3647690at2759"/>
<feature type="coiled-coil region" evidence="1">
    <location>
        <begin position="362"/>
        <end position="556"/>
    </location>
</feature>
<reference evidence="3" key="1">
    <citation type="journal article" date="2020" name="Stud. Mycol.">
        <title>101 Dothideomycetes genomes: a test case for predicting lifestyles and emergence of pathogens.</title>
        <authorList>
            <person name="Haridas S."/>
            <person name="Albert R."/>
            <person name="Binder M."/>
            <person name="Bloem J."/>
            <person name="Labutti K."/>
            <person name="Salamov A."/>
            <person name="Andreopoulos B."/>
            <person name="Baker S."/>
            <person name="Barry K."/>
            <person name="Bills G."/>
            <person name="Bluhm B."/>
            <person name="Cannon C."/>
            <person name="Castanera R."/>
            <person name="Culley D."/>
            <person name="Daum C."/>
            <person name="Ezra D."/>
            <person name="Gonzalez J."/>
            <person name="Henrissat B."/>
            <person name="Kuo A."/>
            <person name="Liang C."/>
            <person name="Lipzen A."/>
            <person name="Lutzoni F."/>
            <person name="Magnuson J."/>
            <person name="Mondo S."/>
            <person name="Nolan M."/>
            <person name="Ohm R."/>
            <person name="Pangilinan J."/>
            <person name="Park H.-J."/>
            <person name="Ramirez L."/>
            <person name="Alfaro M."/>
            <person name="Sun H."/>
            <person name="Tritt A."/>
            <person name="Yoshinaga Y."/>
            <person name="Zwiers L.-H."/>
            <person name="Turgeon B."/>
            <person name="Goodwin S."/>
            <person name="Spatafora J."/>
            <person name="Crous P."/>
            <person name="Grigoriev I."/>
        </authorList>
    </citation>
    <scope>NUCLEOTIDE SEQUENCE</scope>
    <source>
        <strain evidence="3">ATCC 16933</strain>
    </source>
</reference>
<dbReference type="Gene3D" id="3.40.50.12360">
    <property type="match status" value="1"/>
</dbReference>
<dbReference type="AlphaFoldDB" id="A0A6A6NVW6"/>
<evidence type="ECO:0000313" key="3">
    <source>
        <dbReference type="EMBL" id="KAF2455644.1"/>
    </source>
</evidence>
<dbReference type="InterPro" id="IPR038609">
    <property type="entry name" value="HDA1_su2/3_sf"/>
</dbReference>
<accession>A0A6A6NVW6</accession>
<feature type="region of interest" description="Disordered" evidence="2">
    <location>
        <begin position="557"/>
        <end position="601"/>
    </location>
</feature>
<feature type="region of interest" description="Disordered" evidence="2">
    <location>
        <begin position="283"/>
        <end position="333"/>
    </location>
</feature>
<organism evidence="3 4">
    <name type="scientific">Lineolata rhizophorae</name>
    <dbReference type="NCBI Taxonomy" id="578093"/>
    <lineage>
        <taxon>Eukaryota</taxon>
        <taxon>Fungi</taxon>
        <taxon>Dikarya</taxon>
        <taxon>Ascomycota</taxon>
        <taxon>Pezizomycotina</taxon>
        <taxon>Dothideomycetes</taxon>
        <taxon>Dothideomycetes incertae sedis</taxon>
        <taxon>Lineolatales</taxon>
        <taxon>Lineolataceae</taxon>
        <taxon>Lineolata</taxon>
    </lineage>
</organism>
<dbReference type="Pfam" id="PF11496">
    <property type="entry name" value="HDA2-3"/>
    <property type="match status" value="1"/>
</dbReference>
<proteinExistence type="predicted"/>
<feature type="compositionally biased region" description="Basic and acidic residues" evidence="2">
    <location>
        <begin position="305"/>
        <end position="316"/>
    </location>
</feature>
<keyword evidence="4" id="KW-1185">Reference proteome</keyword>